<name>A0A9W4I6I8_9EURO</name>
<reference evidence="1" key="1">
    <citation type="submission" date="2021-07" db="EMBL/GenBank/DDBJ databases">
        <authorList>
            <person name="Branca A.L. A."/>
        </authorList>
    </citation>
    <scope>NUCLEOTIDE SEQUENCE</scope>
</reference>
<dbReference type="OrthoDB" id="342264at2759"/>
<gene>
    <name evidence="1" type="ORF">PSALAMII_LOCUS315</name>
</gene>
<dbReference type="AlphaFoldDB" id="A0A9W4I6I8"/>
<protein>
    <submittedName>
        <fullName evidence="1">Uncharacterized protein</fullName>
    </submittedName>
</protein>
<proteinExistence type="predicted"/>
<accession>A0A9W4I6I8</accession>
<comment type="caution">
    <text evidence="1">The sequence shown here is derived from an EMBL/GenBank/DDBJ whole genome shotgun (WGS) entry which is preliminary data.</text>
</comment>
<evidence type="ECO:0000313" key="2">
    <source>
        <dbReference type="Proteomes" id="UP001152592"/>
    </source>
</evidence>
<organism evidence="1 2">
    <name type="scientific">Penicillium salamii</name>
    <dbReference type="NCBI Taxonomy" id="1612424"/>
    <lineage>
        <taxon>Eukaryota</taxon>
        <taxon>Fungi</taxon>
        <taxon>Dikarya</taxon>
        <taxon>Ascomycota</taxon>
        <taxon>Pezizomycotina</taxon>
        <taxon>Eurotiomycetes</taxon>
        <taxon>Eurotiomycetidae</taxon>
        <taxon>Eurotiales</taxon>
        <taxon>Aspergillaceae</taxon>
        <taxon>Penicillium</taxon>
    </lineage>
</organism>
<dbReference type="Proteomes" id="UP001152592">
    <property type="component" value="Unassembled WGS sequence"/>
</dbReference>
<dbReference type="EMBL" id="CAJVPD010000011">
    <property type="protein sequence ID" value="CAG8232763.1"/>
    <property type="molecule type" value="Genomic_DNA"/>
</dbReference>
<sequence>MLNLSTHELKSIYMLPLSQTHSTASFFLTLVSRMHLTATCEILVAANNCSNPHQSFASMQEFFLQEYYTTSI</sequence>
<evidence type="ECO:0000313" key="1">
    <source>
        <dbReference type="EMBL" id="CAG8232763.1"/>
    </source>
</evidence>